<comment type="caution">
    <text evidence="1">The sequence shown here is derived from an EMBL/GenBank/DDBJ whole genome shotgun (WGS) entry which is preliminary data.</text>
</comment>
<evidence type="ECO:0000313" key="2">
    <source>
        <dbReference type="Proteomes" id="UP000824120"/>
    </source>
</evidence>
<gene>
    <name evidence="1" type="ORF">H5410_028139</name>
</gene>
<dbReference type="Proteomes" id="UP000824120">
    <property type="component" value="Chromosome 5"/>
</dbReference>
<dbReference type="AlphaFoldDB" id="A0A9J5Z438"/>
<reference evidence="1 2" key="1">
    <citation type="submission" date="2020-09" db="EMBL/GenBank/DDBJ databases">
        <title>De no assembly of potato wild relative species, Solanum commersonii.</title>
        <authorList>
            <person name="Cho K."/>
        </authorList>
    </citation>
    <scope>NUCLEOTIDE SEQUENCE [LARGE SCALE GENOMIC DNA]</scope>
    <source>
        <strain evidence="1">LZ3.2</strain>
        <tissue evidence="1">Leaf</tissue>
    </source>
</reference>
<organism evidence="1 2">
    <name type="scientific">Solanum commersonii</name>
    <name type="common">Commerson's wild potato</name>
    <name type="synonym">Commerson's nightshade</name>
    <dbReference type="NCBI Taxonomy" id="4109"/>
    <lineage>
        <taxon>Eukaryota</taxon>
        <taxon>Viridiplantae</taxon>
        <taxon>Streptophyta</taxon>
        <taxon>Embryophyta</taxon>
        <taxon>Tracheophyta</taxon>
        <taxon>Spermatophyta</taxon>
        <taxon>Magnoliopsida</taxon>
        <taxon>eudicotyledons</taxon>
        <taxon>Gunneridae</taxon>
        <taxon>Pentapetalae</taxon>
        <taxon>asterids</taxon>
        <taxon>lamiids</taxon>
        <taxon>Solanales</taxon>
        <taxon>Solanaceae</taxon>
        <taxon>Solanoideae</taxon>
        <taxon>Solaneae</taxon>
        <taxon>Solanum</taxon>
    </lineage>
</organism>
<accession>A0A9J5Z438</accession>
<keyword evidence="2" id="KW-1185">Reference proteome</keyword>
<protein>
    <submittedName>
        <fullName evidence="1">Uncharacterized protein</fullName>
    </submittedName>
</protein>
<evidence type="ECO:0000313" key="1">
    <source>
        <dbReference type="EMBL" id="KAG5606647.1"/>
    </source>
</evidence>
<dbReference type="EMBL" id="JACXVP010000005">
    <property type="protein sequence ID" value="KAG5606647.1"/>
    <property type="molecule type" value="Genomic_DNA"/>
</dbReference>
<proteinExistence type="predicted"/>
<sequence>MANLPDAKMVNENKNGPITTGAAREWVAASWASEGNIEFCGQVLPRAVKGECRVSPTKADNQVKGRECHVVARLQRREIDFTRDVVGRDNLGGHSDLHYLPISMSNFSQCDSKVPTVSWTANPPWLWH</sequence>
<name>A0A9J5Z438_SOLCO</name>